<dbReference type="SUPFAM" id="SSF46604">
    <property type="entry name" value="Epsilon subunit of F1F0-ATP synthase C-terminal domain"/>
    <property type="match status" value="1"/>
</dbReference>
<dbReference type="InterPro" id="IPR020546">
    <property type="entry name" value="ATP_synth_F1_dsu/esu_N"/>
</dbReference>
<keyword evidence="7 9" id="KW-0139">CF(1)</keyword>
<organism evidence="13 14">
    <name type="scientific">Pseudoramibacter alactolyticus ATCC 23263</name>
    <dbReference type="NCBI Taxonomy" id="887929"/>
    <lineage>
        <taxon>Bacteria</taxon>
        <taxon>Bacillati</taxon>
        <taxon>Bacillota</taxon>
        <taxon>Clostridia</taxon>
        <taxon>Eubacteriales</taxon>
        <taxon>Eubacteriaceae</taxon>
        <taxon>Pseudoramibacter</taxon>
    </lineage>
</organism>
<dbReference type="PANTHER" id="PTHR13822">
    <property type="entry name" value="ATP SYNTHASE DELTA/EPSILON CHAIN"/>
    <property type="match status" value="1"/>
</dbReference>
<dbReference type="InterPro" id="IPR036771">
    <property type="entry name" value="ATPsynth_dsu/esu_N"/>
</dbReference>
<sequence length="131" mass="14635">MTRFELKVVASDHVFYDGPCVSLTIPCTDGEKQILAHHEATLMAMTNGMLRMVDDGGNTRIAVTGMGFAEVADNKVTVIVDTAEKPEEIDANRARRAKARAEERLRQKQSIHEYYKNQAALSRAMARLKLK</sequence>
<dbReference type="CDD" id="cd12152">
    <property type="entry name" value="F1-ATPase_delta"/>
    <property type="match status" value="1"/>
</dbReference>
<keyword evidence="8 9" id="KW-0066">ATP synthesis</keyword>
<gene>
    <name evidence="9 13" type="primary">atpC</name>
    <name evidence="13" type="ORF">HMP0721_0197</name>
</gene>
<evidence type="ECO:0000313" key="14">
    <source>
        <dbReference type="Proteomes" id="UP000004754"/>
    </source>
</evidence>
<keyword evidence="13" id="KW-0378">Hydrolase</keyword>
<dbReference type="AlphaFoldDB" id="E6MDW4"/>
<dbReference type="Gene3D" id="2.60.15.10">
    <property type="entry name" value="F0F1 ATP synthase delta/epsilon subunit, N-terminal"/>
    <property type="match status" value="1"/>
</dbReference>
<evidence type="ECO:0000256" key="6">
    <source>
        <dbReference type="ARBA" id="ARBA00023136"/>
    </source>
</evidence>
<reference evidence="13 14" key="1">
    <citation type="submission" date="2010-12" db="EMBL/GenBank/DDBJ databases">
        <authorList>
            <person name="Muzny D."/>
            <person name="Qin X."/>
            <person name="Deng J."/>
            <person name="Jiang H."/>
            <person name="Liu Y."/>
            <person name="Qu J."/>
            <person name="Song X.-Z."/>
            <person name="Zhang L."/>
            <person name="Thornton R."/>
            <person name="Coyle M."/>
            <person name="Francisco L."/>
            <person name="Jackson L."/>
            <person name="Javaid M."/>
            <person name="Korchina V."/>
            <person name="Kovar C."/>
            <person name="Mata R."/>
            <person name="Mathew T."/>
            <person name="Ngo R."/>
            <person name="Nguyen L."/>
            <person name="Nguyen N."/>
            <person name="Okwuonu G."/>
            <person name="Ongeri F."/>
            <person name="Pham C."/>
            <person name="Simmons D."/>
            <person name="Wilczek-Boney K."/>
            <person name="Hale W."/>
            <person name="Jakkamsetti A."/>
            <person name="Pham P."/>
            <person name="Ruth R."/>
            <person name="San Lucas F."/>
            <person name="Warren J."/>
            <person name="Zhang J."/>
            <person name="Zhao Z."/>
            <person name="Zhou C."/>
            <person name="Zhu D."/>
            <person name="Lee S."/>
            <person name="Bess C."/>
            <person name="Blankenburg K."/>
            <person name="Forbes L."/>
            <person name="Fu Q."/>
            <person name="Gubbala S."/>
            <person name="Hirani K."/>
            <person name="Jayaseelan J.C."/>
            <person name="Lara F."/>
            <person name="Munidasa M."/>
            <person name="Palculict T."/>
            <person name="Patil S."/>
            <person name="Pu L.-L."/>
            <person name="Saada N."/>
            <person name="Tang L."/>
            <person name="Weissenberger G."/>
            <person name="Zhu Y."/>
            <person name="Hemphill L."/>
            <person name="Shang Y."/>
            <person name="Youmans B."/>
            <person name="Ayvaz T."/>
            <person name="Ross M."/>
            <person name="Santibanez J."/>
            <person name="Aqrawi P."/>
            <person name="Gross S."/>
            <person name="Joshi V."/>
            <person name="Fowler G."/>
            <person name="Nazareth L."/>
            <person name="Reid J."/>
            <person name="Worley K."/>
            <person name="Petrosino J."/>
            <person name="Highlander S."/>
            <person name="Gibbs R."/>
        </authorList>
    </citation>
    <scope>NUCLEOTIDE SEQUENCE [LARGE SCALE GENOMIC DNA]</scope>
    <source>
        <strain evidence="13 14">ATCC 23263</strain>
    </source>
</reference>
<comment type="subunit">
    <text evidence="9 10">F-type ATPases have 2 components, CF(1) - the catalytic core - and CF(0) - the membrane proton channel. CF(1) has five subunits: alpha(3), beta(3), gamma(1), delta(1), epsilon(1). CF(0) has three main subunits: a, b and c.</text>
</comment>
<dbReference type="HAMAP" id="MF_00530">
    <property type="entry name" value="ATP_synth_epsil_bac"/>
    <property type="match status" value="1"/>
</dbReference>
<comment type="caution">
    <text evidence="13">The sequence shown here is derived from an EMBL/GenBank/DDBJ whole genome shotgun (WGS) entry which is preliminary data.</text>
</comment>
<evidence type="ECO:0000256" key="1">
    <source>
        <dbReference type="ARBA" id="ARBA00004202"/>
    </source>
</evidence>
<evidence type="ECO:0000256" key="2">
    <source>
        <dbReference type="ARBA" id="ARBA00005712"/>
    </source>
</evidence>
<dbReference type="InterPro" id="IPR001469">
    <property type="entry name" value="ATP_synth_F1_dsu/esu"/>
</dbReference>
<feature type="domain" description="ATP synthase epsilon subunit C-terminal" evidence="11">
    <location>
        <begin position="87"/>
        <end position="129"/>
    </location>
</feature>
<dbReference type="eggNOG" id="COG0355">
    <property type="taxonomic scope" value="Bacteria"/>
</dbReference>
<dbReference type="PANTHER" id="PTHR13822:SF10">
    <property type="entry name" value="ATP SYNTHASE EPSILON CHAIN, CHLOROPLASTIC"/>
    <property type="match status" value="1"/>
</dbReference>
<evidence type="ECO:0000259" key="11">
    <source>
        <dbReference type="Pfam" id="PF00401"/>
    </source>
</evidence>
<dbReference type="GO" id="GO:0005524">
    <property type="term" value="F:ATP binding"/>
    <property type="evidence" value="ECO:0007669"/>
    <property type="project" value="UniProtKB-UniRule"/>
</dbReference>
<dbReference type="GO" id="GO:0005886">
    <property type="term" value="C:plasma membrane"/>
    <property type="evidence" value="ECO:0007669"/>
    <property type="project" value="UniProtKB-SubCell"/>
</dbReference>
<proteinExistence type="inferred from homology"/>
<keyword evidence="14" id="KW-1185">Reference proteome</keyword>
<evidence type="ECO:0000256" key="8">
    <source>
        <dbReference type="ARBA" id="ARBA00023310"/>
    </source>
</evidence>
<dbReference type="Gene3D" id="1.20.5.440">
    <property type="entry name" value="ATP synthase delta/epsilon subunit, C-terminal domain"/>
    <property type="match status" value="1"/>
</dbReference>
<evidence type="ECO:0000256" key="5">
    <source>
        <dbReference type="ARBA" id="ARBA00023065"/>
    </source>
</evidence>
<keyword evidence="5 9" id="KW-0406">Ion transport</keyword>
<dbReference type="GO" id="GO:0045259">
    <property type="term" value="C:proton-transporting ATP synthase complex"/>
    <property type="evidence" value="ECO:0007669"/>
    <property type="project" value="UniProtKB-KW"/>
</dbReference>
<dbReference type="NCBIfam" id="TIGR01216">
    <property type="entry name" value="ATP_synt_epsi"/>
    <property type="match status" value="1"/>
</dbReference>
<protein>
    <recommendedName>
        <fullName evidence="9">ATP synthase epsilon chain</fullName>
    </recommendedName>
    <alternativeName>
        <fullName evidence="9">ATP synthase F1 sector epsilon subunit</fullName>
    </alternativeName>
    <alternativeName>
        <fullName evidence="9">F-ATPase epsilon subunit</fullName>
    </alternativeName>
</protein>
<comment type="function">
    <text evidence="9">Produces ATP from ADP in the presence of a proton gradient across the membrane.</text>
</comment>
<keyword evidence="6 9" id="KW-0472">Membrane</keyword>
<comment type="similarity">
    <text evidence="2 9 10">Belongs to the ATPase epsilon chain family.</text>
</comment>
<dbReference type="Proteomes" id="UP000004754">
    <property type="component" value="Unassembled WGS sequence"/>
</dbReference>
<dbReference type="STRING" id="887929.HMP0721_0197"/>
<evidence type="ECO:0000256" key="7">
    <source>
        <dbReference type="ARBA" id="ARBA00023196"/>
    </source>
</evidence>
<keyword evidence="3 9" id="KW-0813">Transport</keyword>
<dbReference type="GO" id="GO:0016787">
    <property type="term" value="F:hydrolase activity"/>
    <property type="evidence" value="ECO:0007669"/>
    <property type="project" value="UniProtKB-KW"/>
</dbReference>
<dbReference type="RefSeq" id="WP_006597614.1">
    <property type="nucleotide sequence ID" value="NZ_GL622359.1"/>
</dbReference>
<evidence type="ECO:0000256" key="10">
    <source>
        <dbReference type="RuleBase" id="RU003656"/>
    </source>
</evidence>
<dbReference type="Pfam" id="PF00401">
    <property type="entry name" value="ATP-synt_DE"/>
    <property type="match status" value="1"/>
</dbReference>
<dbReference type="GO" id="GO:0046933">
    <property type="term" value="F:proton-transporting ATP synthase activity, rotational mechanism"/>
    <property type="evidence" value="ECO:0007669"/>
    <property type="project" value="UniProtKB-UniRule"/>
</dbReference>
<dbReference type="OrthoDB" id="9804110at2"/>
<dbReference type="InterPro" id="IPR020547">
    <property type="entry name" value="ATP_synth_F1_esu_C"/>
</dbReference>
<evidence type="ECO:0000256" key="4">
    <source>
        <dbReference type="ARBA" id="ARBA00022475"/>
    </source>
</evidence>
<evidence type="ECO:0000259" key="12">
    <source>
        <dbReference type="Pfam" id="PF02823"/>
    </source>
</evidence>
<accession>E6MDW4</accession>
<evidence type="ECO:0000313" key="13">
    <source>
        <dbReference type="EMBL" id="EFV02723.1"/>
    </source>
</evidence>
<feature type="domain" description="ATP synthase F1 complex delta/epsilon subunit N-terminal" evidence="12">
    <location>
        <begin position="4"/>
        <end position="83"/>
    </location>
</feature>
<dbReference type="SUPFAM" id="SSF51344">
    <property type="entry name" value="Epsilon subunit of F1F0-ATP synthase N-terminal domain"/>
    <property type="match status" value="1"/>
</dbReference>
<comment type="subcellular location">
    <subcellularLocation>
        <location evidence="1 9">Cell membrane</location>
        <topology evidence="1 9">Peripheral membrane protein</topology>
    </subcellularLocation>
</comment>
<name>E6MDW4_9FIRM</name>
<dbReference type="HOGENOM" id="CLU_084338_1_1_9"/>
<dbReference type="Pfam" id="PF02823">
    <property type="entry name" value="ATP-synt_DE_N"/>
    <property type="match status" value="1"/>
</dbReference>
<keyword evidence="4 9" id="KW-1003">Cell membrane</keyword>
<dbReference type="InterPro" id="IPR036794">
    <property type="entry name" value="ATP_F1_dsu/esu_C_sf"/>
</dbReference>
<keyword evidence="9" id="KW-0375">Hydrogen ion transport</keyword>
<dbReference type="EMBL" id="AEQN01000005">
    <property type="protein sequence ID" value="EFV02723.1"/>
    <property type="molecule type" value="Genomic_DNA"/>
</dbReference>
<evidence type="ECO:0000256" key="3">
    <source>
        <dbReference type="ARBA" id="ARBA00022448"/>
    </source>
</evidence>
<evidence type="ECO:0000256" key="9">
    <source>
        <dbReference type="HAMAP-Rule" id="MF_00530"/>
    </source>
</evidence>